<dbReference type="PANTHER" id="PTHR30032:SF8">
    <property type="entry name" value="GERMINATION-SPECIFIC N-ACETYLMURAMOYL-L-ALANINE AMIDASE"/>
    <property type="match status" value="1"/>
</dbReference>
<feature type="signal peptide" evidence="2">
    <location>
        <begin position="1"/>
        <end position="20"/>
    </location>
</feature>
<feature type="domain" description="Peptidase C39-like" evidence="3">
    <location>
        <begin position="527"/>
        <end position="666"/>
    </location>
</feature>
<gene>
    <name evidence="4" type="ORF">DW787_02525</name>
</gene>
<dbReference type="Pfam" id="PF13529">
    <property type="entry name" value="Peptidase_C39_2"/>
    <property type="match status" value="1"/>
</dbReference>
<dbReference type="PANTHER" id="PTHR30032">
    <property type="entry name" value="N-ACETYLMURAMOYL-L-ALANINE AMIDASE-RELATED"/>
    <property type="match status" value="1"/>
</dbReference>
<dbReference type="InterPro" id="IPR039564">
    <property type="entry name" value="Peptidase_C39-like"/>
</dbReference>
<feature type="region of interest" description="Disordered" evidence="1">
    <location>
        <begin position="43"/>
        <end position="87"/>
    </location>
</feature>
<keyword evidence="2" id="KW-0732">Signal</keyword>
<dbReference type="Proteomes" id="UP000286050">
    <property type="component" value="Unassembled WGS sequence"/>
</dbReference>
<comment type="caution">
    <text evidence="4">The sequence shown here is derived from an EMBL/GenBank/DDBJ whole genome shotgun (WGS) entry which is preliminary data.</text>
</comment>
<evidence type="ECO:0000313" key="4">
    <source>
        <dbReference type="EMBL" id="RHD56446.1"/>
    </source>
</evidence>
<dbReference type="Pfam" id="PF04122">
    <property type="entry name" value="CW_binding_2"/>
    <property type="match status" value="3"/>
</dbReference>
<dbReference type="Gene3D" id="3.40.50.12090">
    <property type="match status" value="1"/>
</dbReference>
<evidence type="ECO:0000313" key="5">
    <source>
        <dbReference type="Proteomes" id="UP000286050"/>
    </source>
</evidence>
<dbReference type="EMBL" id="QSJI01000002">
    <property type="protein sequence ID" value="RHD56446.1"/>
    <property type="molecule type" value="Genomic_DNA"/>
</dbReference>
<protein>
    <recommendedName>
        <fullName evidence="3">Peptidase C39-like domain-containing protein</fullName>
    </recommendedName>
</protein>
<dbReference type="InterPro" id="IPR051922">
    <property type="entry name" value="Bact_Sporulation_Assoc"/>
</dbReference>
<evidence type="ECO:0000256" key="2">
    <source>
        <dbReference type="SAM" id="SignalP"/>
    </source>
</evidence>
<organism evidence="4 5">
    <name type="scientific">Collinsella intestinalis</name>
    <dbReference type="NCBI Taxonomy" id="147207"/>
    <lineage>
        <taxon>Bacteria</taxon>
        <taxon>Bacillati</taxon>
        <taxon>Actinomycetota</taxon>
        <taxon>Coriobacteriia</taxon>
        <taxon>Coriobacteriales</taxon>
        <taxon>Coriobacteriaceae</taxon>
        <taxon>Collinsella</taxon>
    </lineage>
</organism>
<feature type="chain" id="PRO_5038842560" description="Peptidase C39-like domain-containing protein" evidence="2">
    <location>
        <begin position="21"/>
        <end position="710"/>
    </location>
</feature>
<dbReference type="AlphaFoldDB" id="A0A414FXY0"/>
<reference evidence="4 5" key="1">
    <citation type="submission" date="2018-08" db="EMBL/GenBank/DDBJ databases">
        <title>A genome reference for cultivated species of the human gut microbiota.</title>
        <authorList>
            <person name="Zou Y."/>
            <person name="Xue W."/>
            <person name="Luo G."/>
        </authorList>
    </citation>
    <scope>NUCLEOTIDE SEQUENCE [LARGE SCALE GENOMIC DNA]</scope>
    <source>
        <strain evidence="4 5">AM30-5LB</strain>
    </source>
</reference>
<evidence type="ECO:0000259" key="3">
    <source>
        <dbReference type="Pfam" id="PF13529"/>
    </source>
</evidence>
<name>A0A414FXY0_9ACTN</name>
<proteinExistence type="predicted"/>
<sequence length="710" mass="76371">MGAAFAVAVVLAFSAPFSHCDYSWADVPTQDLVAGDDVPSFEANGGVPTPGLVEGEDCATDQGCRGEDESTDGASDAISSEGDLGNDEITPIAEQATGDAATPAQRSVSGWGRVYGQHHFDTMSKVSQTGWSTSENVVIATDANFWDALAANSLAGALKAPVLLTSKGSLSRQTLDEIRRLGAKTAYVCGGPIAISSHVDDQIRSAGCSVRRVYGQDQQGTSLKIAELVHSMRPVSGVIVATSRTFQDALSSAPYSYANGVPVLICNSGSNVLSGDILSFVRSVKPTFAMIAGGPIAVSSSVEGQLSSSGVSTVERVYGQTEYETSNEIAKWCLSHGMTGSAVGVATGLTFYDALTGAGLCGTNNSVLVIASNGNRVCLTDFISAHRQEITGGYVFGGSIAISDSVYRTLEHCWANGYSGDYSTDDEIPYRAIYNYEFYRAKYPDVAAAFGNNRAATLNHFLNTGRRERRQGCAGFDVRSYYNQYEDLRRSYGVNWPSYYEHYRSHGQREGRAGTGCTSLNGWQFHNVPWQGQPNGYYCGPTSGTMILASAGASWSASGSPLNVWNLAKHMRTDNYGFTSFHDRMFQAGMNSWLGRNAYTTIHAPSYDQARDAVLRSYDRGLAAAVDAQERRGGPHFNGHNNGTFSHIMVVDSYNNTNDRVVFADPGARVLWAGAQEKFEYPSLNSFITTYCQNEIMGDGRQHIGMFAPL</sequence>
<dbReference type="InterPro" id="IPR007253">
    <property type="entry name" value="Cell_wall-bd_2"/>
</dbReference>
<evidence type="ECO:0000256" key="1">
    <source>
        <dbReference type="SAM" id="MobiDB-lite"/>
    </source>
</evidence>
<accession>A0A414FXY0</accession>